<dbReference type="CDD" id="cd02642">
    <property type="entry name" value="R3H_encore_like"/>
    <property type="match status" value="1"/>
</dbReference>
<keyword evidence="3" id="KW-1133">Transmembrane helix</keyword>
<keyword evidence="3" id="KW-0472">Membrane</keyword>
<gene>
    <name evidence="6" type="ORF">COCNU_02G016430</name>
</gene>
<evidence type="ECO:0000313" key="7">
    <source>
        <dbReference type="Proteomes" id="UP000797356"/>
    </source>
</evidence>
<dbReference type="InterPro" id="IPR036867">
    <property type="entry name" value="R3H_dom_sf"/>
</dbReference>
<evidence type="ECO:0000256" key="3">
    <source>
        <dbReference type="SAM" id="Phobius"/>
    </source>
</evidence>
<dbReference type="AlphaFoldDB" id="A0A8K0I0R1"/>
<dbReference type="GO" id="GO:0003676">
    <property type="term" value="F:nucleic acid binding"/>
    <property type="evidence" value="ECO:0007669"/>
    <property type="project" value="UniProtKB-UniRule"/>
</dbReference>
<feature type="transmembrane region" description="Helical" evidence="3">
    <location>
        <begin position="526"/>
        <end position="552"/>
    </location>
</feature>
<reference evidence="6" key="1">
    <citation type="journal article" date="2017" name="Gigascience">
        <title>The genome draft of coconut (Cocos nucifera).</title>
        <authorList>
            <person name="Xiao Y."/>
            <person name="Xu P."/>
            <person name="Fan H."/>
            <person name="Baudouin L."/>
            <person name="Xia W."/>
            <person name="Bocs S."/>
            <person name="Xu J."/>
            <person name="Li Q."/>
            <person name="Guo A."/>
            <person name="Zhou L."/>
            <person name="Li J."/>
            <person name="Wu Y."/>
            <person name="Ma Z."/>
            <person name="Armero A."/>
            <person name="Issali A.E."/>
            <person name="Liu N."/>
            <person name="Peng M."/>
            <person name="Yang Y."/>
        </authorList>
    </citation>
    <scope>NUCLEOTIDE SEQUENCE</scope>
    <source>
        <tissue evidence="6">Spear leaf of Hainan Tall coconut</tissue>
    </source>
</reference>
<feature type="transmembrane region" description="Helical" evidence="3">
    <location>
        <begin position="455"/>
        <end position="473"/>
    </location>
</feature>
<dbReference type="InterPro" id="IPR024771">
    <property type="entry name" value="SUZ"/>
</dbReference>
<proteinExistence type="predicted"/>
<feature type="region of interest" description="Disordered" evidence="2">
    <location>
        <begin position="190"/>
        <end position="221"/>
    </location>
</feature>
<feature type="domain" description="SUZ" evidence="5">
    <location>
        <begin position="163"/>
        <end position="235"/>
    </location>
</feature>
<dbReference type="Pfam" id="PF01424">
    <property type="entry name" value="R3H"/>
    <property type="match status" value="1"/>
</dbReference>
<feature type="region of interest" description="Disordered" evidence="2">
    <location>
        <begin position="267"/>
        <end position="303"/>
    </location>
</feature>
<dbReference type="SMART" id="SM00393">
    <property type="entry name" value="R3H"/>
    <property type="match status" value="1"/>
</dbReference>
<dbReference type="EMBL" id="CM017873">
    <property type="protein sequence ID" value="KAG1331675.1"/>
    <property type="molecule type" value="Genomic_DNA"/>
</dbReference>
<evidence type="ECO:0000259" key="5">
    <source>
        <dbReference type="PROSITE" id="PS51673"/>
    </source>
</evidence>
<dbReference type="PROSITE" id="PS51061">
    <property type="entry name" value="R3H"/>
    <property type="match status" value="1"/>
</dbReference>
<feature type="compositionally biased region" description="Low complexity" evidence="2">
    <location>
        <begin position="26"/>
        <end position="39"/>
    </location>
</feature>
<protein>
    <submittedName>
        <fullName evidence="6">Putative R3H domain-containing protein 1</fullName>
    </submittedName>
</protein>
<dbReference type="Gene3D" id="3.30.1370.50">
    <property type="entry name" value="R3H-like domain"/>
    <property type="match status" value="1"/>
</dbReference>
<dbReference type="OrthoDB" id="278430at2759"/>
<feature type="compositionally biased region" description="Polar residues" evidence="2">
    <location>
        <begin position="199"/>
        <end position="210"/>
    </location>
</feature>
<keyword evidence="7" id="KW-1185">Reference proteome</keyword>
<evidence type="ECO:0000259" key="4">
    <source>
        <dbReference type="PROSITE" id="PS51061"/>
    </source>
</evidence>
<reference evidence="6" key="2">
    <citation type="submission" date="2019-07" db="EMBL/GenBank/DDBJ databases">
        <authorList>
            <person name="Yang Y."/>
            <person name="Bocs S."/>
            <person name="Baudouin L."/>
        </authorList>
    </citation>
    <scope>NUCLEOTIDE SEQUENCE</scope>
    <source>
        <tissue evidence="6">Spear leaf of Hainan Tall coconut</tissue>
    </source>
</reference>
<dbReference type="PROSITE" id="PS51673">
    <property type="entry name" value="SUZ"/>
    <property type="match status" value="1"/>
</dbReference>
<feature type="compositionally biased region" description="Polar residues" evidence="2">
    <location>
        <begin position="281"/>
        <end position="291"/>
    </location>
</feature>
<dbReference type="InterPro" id="IPR051937">
    <property type="entry name" value="R3H_domain_containing"/>
</dbReference>
<comment type="caution">
    <text evidence="6">The sequence shown here is derived from an EMBL/GenBank/DDBJ whole genome shotgun (WGS) entry which is preliminary data.</text>
</comment>
<keyword evidence="3" id="KW-0812">Transmembrane</keyword>
<dbReference type="PANTHER" id="PTHR15672">
    <property type="entry name" value="CAMP-REGULATED PHOSPHOPROTEIN 21 RELATED R3H DOMAIN CONTAINING PROTEIN"/>
    <property type="match status" value="1"/>
</dbReference>
<name>A0A8K0I0R1_COCNU</name>
<accession>A0A8K0I0R1</accession>
<evidence type="ECO:0000313" key="6">
    <source>
        <dbReference type="EMBL" id="KAG1331675.1"/>
    </source>
</evidence>
<sequence length="653" mass="71850">MEGSADVPDSWEMADLDEGMSRLLVSSQKSPAQSASSPSRELVEEAPPPAASASQVAAAASSWRGGGVLEDAASQVDGFLREALEKPRERLSILRMEQDVVKFIRDPTQQQLEFQGLPTSYLRLAAHRVAQHYNLQSLAVPDNSLPDGSGCCIVLRKTSHECCLPPIRLADIPVNLPQEDSNIAVKVAIKQRPQKHSENTSNASTHSSKMNHQKSVEERKEEYNRARARIFSCGNSGGIIAKSEDEPKLLDSFQHCTFVSSKLDENSVVEGPENSLGRGPSDSSSGSNGANRNKADKEPTISRYRTSNRVAIFRDREVDRKDPDYDRSYERYMQRFDPGFGFNGGPYTMQPLYSPAVNYNTEFPQLVSGHMPQLPIECQPQTIPQHLHGPWSVASTPAVGYGPTEGLRAPFNPNNVGAHPPPSIYMHSSQYPVPPRRMTFVHDHEHIQPFAQTSFLISLTTLVCDFLLPLEFLKIKTKVILLLTLHDPHCCHHLFIADIITMVNATLFDCHATTTVSTTRRIVANIVVIVAAIATITPPLLLVMTIVITIMINTPLPTPLCYCHHHQQPLQFQASPPAPLFLLLPPMPLPHHFETIRAVNGSGSSATIRGKFWISPAPLRGLGMPAPASMNFEIRHVDGHSGNSCLLAGELQA</sequence>
<dbReference type="SUPFAM" id="SSF82708">
    <property type="entry name" value="R3H domain"/>
    <property type="match status" value="1"/>
</dbReference>
<evidence type="ECO:0000256" key="2">
    <source>
        <dbReference type="SAM" id="MobiDB-lite"/>
    </source>
</evidence>
<feature type="region of interest" description="Disordered" evidence="2">
    <location>
        <begin position="1"/>
        <end position="57"/>
    </location>
</feature>
<organism evidence="6 7">
    <name type="scientific">Cocos nucifera</name>
    <name type="common">Coconut palm</name>
    <dbReference type="NCBI Taxonomy" id="13894"/>
    <lineage>
        <taxon>Eukaryota</taxon>
        <taxon>Viridiplantae</taxon>
        <taxon>Streptophyta</taxon>
        <taxon>Embryophyta</taxon>
        <taxon>Tracheophyta</taxon>
        <taxon>Spermatophyta</taxon>
        <taxon>Magnoliopsida</taxon>
        <taxon>Liliopsida</taxon>
        <taxon>Arecaceae</taxon>
        <taxon>Arecoideae</taxon>
        <taxon>Cocoseae</taxon>
        <taxon>Attaleinae</taxon>
        <taxon>Cocos</taxon>
    </lineage>
</organism>
<dbReference type="InterPro" id="IPR001374">
    <property type="entry name" value="R3H_dom"/>
</dbReference>
<dbReference type="Proteomes" id="UP000797356">
    <property type="component" value="Chromosome 2"/>
</dbReference>
<dbReference type="PANTHER" id="PTHR15672:SF8">
    <property type="entry name" value="PROTEIN ENCORE"/>
    <property type="match status" value="1"/>
</dbReference>
<feature type="domain" description="R3H" evidence="4">
    <location>
        <begin position="90"/>
        <end position="159"/>
    </location>
</feature>
<evidence type="ECO:0000256" key="1">
    <source>
        <dbReference type="ARBA" id="ARBA00022553"/>
    </source>
</evidence>
<keyword evidence="1" id="KW-0597">Phosphoprotein</keyword>
<dbReference type="Pfam" id="PF12752">
    <property type="entry name" value="SUZ"/>
    <property type="match status" value="1"/>
</dbReference>